<accession>A0ACA9SIZ7</accession>
<feature type="non-terminal residue" evidence="1">
    <location>
        <position position="160"/>
    </location>
</feature>
<organism evidence="1 2">
    <name type="scientific">Racocetra persica</name>
    <dbReference type="NCBI Taxonomy" id="160502"/>
    <lineage>
        <taxon>Eukaryota</taxon>
        <taxon>Fungi</taxon>
        <taxon>Fungi incertae sedis</taxon>
        <taxon>Mucoromycota</taxon>
        <taxon>Glomeromycotina</taxon>
        <taxon>Glomeromycetes</taxon>
        <taxon>Diversisporales</taxon>
        <taxon>Gigasporaceae</taxon>
        <taxon>Racocetra</taxon>
    </lineage>
</organism>
<sequence length="160" mass="18982">KETAYKPVDYYQQRPTFHRGLFWIGMSQSPDQVSRSTQTDSRPTTEQATQYNQEDIKPGNSGAGISNFPYPNQVFEKYFSLLREKIEKDDLSRRAEYDRTEKEQNRSSIDKRSYDDLIKDLKRQVQHYQGLYQKRVEKDLDKKEWGTQTDLSDRQVSNLI</sequence>
<dbReference type="Proteomes" id="UP000789920">
    <property type="component" value="Unassembled WGS sequence"/>
</dbReference>
<gene>
    <name evidence="1" type="ORF">RPERSI_LOCUS31819</name>
</gene>
<feature type="non-terminal residue" evidence="1">
    <location>
        <position position="1"/>
    </location>
</feature>
<evidence type="ECO:0000313" key="2">
    <source>
        <dbReference type="Proteomes" id="UP000789920"/>
    </source>
</evidence>
<name>A0ACA9SIZ7_9GLOM</name>
<dbReference type="EMBL" id="CAJVQC010129938">
    <property type="protein sequence ID" value="CAG8841320.1"/>
    <property type="molecule type" value="Genomic_DNA"/>
</dbReference>
<proteinExistence type="predicted"/>
<reference evidence="1" key="1">
    <citation type="submission" date="2021-06" db="EMBL/GenBank/DDBJ databases">
        <authorList>
            <person name="Kallberg Y."/>
            <person name="Tangrot J."/>
            <person name="Rosling A."/>
        </authorList>
    </citation>
    <scope>NUCLEOTIDE SEQUENCE</scope>
    <source>
        <strain evidence="1">MA461A</strain>
    </source>
</reference>
<comment type="caution">
    <text evidence="1">The sequence shown here is derived from an EMBL/GenBank/DDBJ whole genome shotgun (WGS) entry which is preliminary data.</text>
</comment>
<protein>
    <submittedName>
        <fullName evidence="1">10083_t:CDS:1</fullName>
    </submittedName>
</protein>
<keyword evidence="2" id="KW-1185">Reference proteome</keyword>
<evidence type="ECO:0000313" key="1">
    <source>
        <dbReference type="EMBL" id="CAG8841320.1"/>
    </source>
</evidence>